<name>A0AAQ3Y8A5_9ENTE</name>
<dbReference type="SMART" id="SM00862">
    <property type="entry name" value="Trans_reg_C"/>
    <property type="match status" value="1"/>
</dbReference>
<evidence type="ECO:0000256" key="3">
    <source>
        <dbReference type="ARBA" id="ARBA00023163"/>
    </source>
</evidence>
<reference evidence="6 7" key="2">
    <citation type="submission" date="2024-03" db="EMBL/GenBank/DDBJ databases">
        <title>The Genome Sequence of Enterococcus sp. DIV0205d.</title>
        <authorList>
            <consortium name="The Broad Institute Genomics Platform"/>
            <consortium name="The Broad Institute Microbial Omics Core"/>
            <consortium name="The Broad Institute Genomic Center for Infectious Diseases"/>
            <person name="Earl A."/>
            <person name="Manson A."/>
            <person name="Gilmore M."/>
            <person name="Schwartman J."/>
            <person name="Shea T."/>
            <person name="Abouelleil A."/>
            <person name="Cao P."/>
            <person name="Chapman S."/>
            <person name="Cusick C."/>
            <person name="Young S."/>
            <person name="Neafsey D."/>
            <person name="Nusbaum C."/>
            <person name="Birren B."/>
        </authorList>
    </citation>
    <scope>NUCLEOTIDE SEQUENCE [LARGE SCALE GENOMIC DNA]</scope>
    <source>
        <strain evidence="6 7">7F3_DIV0205</strain>
    </source>
</reference>
<dbReference type="Proteomes" id="UP000194948">
    <property type="component" value="Chromosome"/>
</dbReference>
<evidence type="ECO:0000256" key="1">
    <source>
        <dbReference type="ARBA" id="ARBA00023015"/>
    </source>
</evidence>
<feature type="domain" description="OmpR/PhoB-type" evidence="5">
    <location>
        <begin position="132"/>
        <end position="239"/>
    </location>
</feature>
<dbReference type="GO" id="GO:0006355">
    <property type="term" value="P:regulation of DNA-templated transcription"/>
    <property type="evidence" value="ECO:0007669"/>
    <property type="project" value="InterPro"/>
</dbReference>
<dbReference type="Pfam" id="PF00486">
    <property type="entry name" value="Trans_reg_C"/>
    <property type="match status" value="1"/>
</dbReference>
<dbReference type="PROSITE" id="PS51755">
    <property type="entry name" value="OMPR_PHOB"/>
    <property type="match status" value="1"/>
</dbReference>
<dbReference type="GO" id="GO:0003677">
    <property type="term" value="F:DNA binding"/>
    <property type="evidence" value="ECO:0007669"/>
    <property type="project" value="UniProtKB-UniRule"/>
</dbReference>
<proteinExistence type="predicted"/>
<organism evidence="6 7">
    <name type="scientific">Candidatus Enterococcus palustris</name>
    <dbReference type="NCBI Taxonomy" id="1834189"/>
    <lineage>
        <taxon>Bacteria</taxon>
        <taxon>Bacillati</taxon>
        <taxon>Bacillota</taxon>
        <taxon>Bacilli</taxon>
        <taxon>Lactobacillales</taxon>
        <taxon>Enterococcaceae</taxon>
        <taxon>Enterococcus</taxon>
    </lineage>
</organism>
<evidence type="ECO:0000313" key="7">
    <source>
        <dbReference type="Proteomes" id="UP000194948"/>
    </source>
</evidence>
<dbReference type="SUPFAM" id="SSF46894">
    <property type="entry name" value="C-terminal effector domain of the bipartite response regulators"/>
    <property type="match status" value="1"/>
</dbReference>
<evidence type="ECO:0000259" key="5">
    <source>
        <dbReference type="PROSITE" id="PS51755"/>
    </source>
</evidence>
<dbReference type="GO" id="GO:0000160">
    <property type="term" value="P:phosphorelay signal transduction system"/>
    <property type="evidence" value="ECO:0007669"/>
    <property type="project" value="InterPro"/>
</dbReference>
<dbReference type="Gene3D" id="1.10.10.10">
    <property type="entry name" value="Winged helix-like DNA-binding domain superfamily/Winged helix DNA-binding domain"/>
    <property type="match status" value="1"/>
</dbReference>
<dbReference type="InterPro" id="IPR016032">
    <property type="entry name" value="Sig_transdc_resp-reg_C-effctor"/>
</dbReference>
<protein>
    <submittedName>
        <fullName evidence="6">Two-component system, OmpR family, response regulator VicR</fullName>
    </submittedName>
</protein>
<dbReference type="EMBL" id="CP147244">
    <property type="protein sequence ID" value="WYK01900.1"/>
    <property type="molecule type" value="Genomic_DNA"/>
</dbReference>
<evidence type="ECO:0000256" key="4">
    <source>
        <dbReference type="PROSITE-ProRule" id="PRU01091"/>
    </source>
</evidence>
<dbReference type="RefSeq" id="WP_086315550.1">
    <property type="nucleotide sequence ID" value="NZ_CP147244.1"/>
</dbReference>
<keyword evidence="2 4" id="KW-0238">DNA-binding</keyword>
<feature type="DNA-binding region" description="OmpR/PhoB-type" evidence="4">
    <location>
        <begin position="132"/>
        <end position="239"/>
    </location>
</feature>
<evidence type="ECO:0000313" key="6">
    <source>
        <dbReference type="EMBL" id="WYK01900.1"/>
    </source>
</evidence>
<keyword evidence="7" id="KW-1185">Reference proteome</keyword>
<reference evidence="7" key="1">
    <citation type="submission" date="2017-05" db="EMBL/GenBank/DDBJ databases">
        <title>The Genome Sequence of EEnterococcus faecalis 9F2_4866.</title>
        <authorList>
            <consortium name="The Broad Institute Genomics Platform"/>
            <consortium name="The Broad Institute Genomic Center for Infectious Diseases"/>
            <person name="Earl A."/>
            <person name="Manson A."/>
            <person name="Schwartman J."/>
            <person name="Gilmore M."/>
            <person name="Abouelleil A."/>
            <person name="Cao P."/>
            <person name="Chapman S."/>
            <person name="Cusick C."/>
            <person name="Shea T."/>
            <person name="Young S."/>
            <person name="Neafsey D."/>
            <person name="Nusbaum C."/>
            <person name="Birren B."/>
        </authorList>
    </citation>
    <scope>NUCLEOTIDE SEQUENCE [LARGE SCALE GENOMIC DNA]</scope>
    <source>
        <strain evidence="7">7F3_DIV0205</strain>
    </source>
</reference>
<dbReference type="InterPro" id="IPR001867">
    <property type="entry name" value="OmpR/PhoB-type_DNA-bd"/>
</dbReference>
<keyword evidence="3" id="KW-0804">Transcription</keyword>
<keyword evidence="1" id="KW-0805">Transcription regulation</keyword>
<evidence type="ECO:0000256" key="2">
    <source>
        <dbReference type="ARBA" id="ARBA00023125"/>
    </source>
</evidence>
<dbReference type="AlphaFoldDB" id="A0AAQ3Y8A5"/>
<accession>A0AAQ3Y8A5</accession>
<gene>
    <name evidence="6" type="ORF">A5821_003037</name>
</gene>
<sequence>MYNIGIVREIEQQDDTYTNQLNQSAYQLYSLSREEVLNEVTEMDALIIEESSSIGLKHTCELILEIRRHCNVLIWIVSKNQTKTNKIVYLQLGADGVLNEDGELEASMLQFTNLLNRVKGGKNTIDVDEDSLKILKRSEAPIKLVDSNLSVIVEGNIEIGLTRLEFETISYLAAHKGKAITYEEMYKNIWKEDFNDTESANKQYRVSNMIFHIRKKLETSSAKTVYIKTVRSKGYMLVS</sequence>
<dbReference type="InterPro" id="IPR036388">
    <property type="entry name" value="WH-like_DNA-bd_sf"/>
</dbReference>
<dbReference type="CDD" id="cd00383">
    <property type="entry name" value="trans_reg_C"/>
    <property type="match status" value="1"/>
</dbReference>